<organism evidence="4 5">
    <name type="scientific">Prosthecodimorpha staleyi</name>
    <dbReference type="NCBI Taxonomy" id="2840188"/>
    <lineage>
        <taxon>Bacteria</taxon>
        <taxon>Pseudomonadati</taxon>
        <taxon>Pseudomonadota</taxon>
        <taxon>Alphaproteobacteria</taxon>
        <taxon>Hyphomicrobiales</taxon>
        <taxon>Ancalomicrobiaceae</taxon>
        <taxon>Prosthecodimorpha</taxon>
    </lineage>
</organism>
<dbReference type="SUPFAM" id="SSF49764">
    <property type="entry name" value="HSP20-like chaperones"/>
    <property type="match status" value="1"/>
</dbReference>
<evidence type="ECO:0000313" key="4">
    <source>
        <dbReference type="EMBL" id="MBT9289368.1"/>
    </source>
</evidence>
<accession>A0A947GAP9</accession>
<dbReference type="InterPro" id="IPR031107">
    <property type="entry name" value="Small_HSP"/>
</dbReference>
<evidence type="ECO:0000259" key="3">
    <source>
        <dbReference type="PROSITE" id="PS01031"/>
    </source>
</evidence>
<dbReference type="AlphaFoldDB" id="A0A947GAP9"/>
<sequence length="157" mass="17041">MAMKSLLPNLWGQDARDPFRSLRDEIDQVFESFGRGLPAGLKGLATPRFPALDVAETADAIEVTAELPGVDEKDVDVSVANRLLTIKGEKKSEHETKDKDLHVVERAYGAFSRAVPLPFAPDPKTVEATFANGVLKVHLPKPPEAAKTAEKIAIKSV</sequence>
<dbReference type="Gene3D" id="2.60.40.790">
    <property type="match status" value="1"/>
</dbReference>
<name>A0A947GAP9_9HYPH</name>
<comment type="caution">
    <text evidence="4">The sequence shown here is derived from an EMBL/GenBank/DDBJ whole genome shotgun (WGS) entry which is preliminary data.</text>
</comment>
<evidence type="ECO:0000256" key="1">
    <source>
        <dbReference type="PROSITE-ProRule" id="PRU00285"/>
    </source>
</evidence>
<dbReference type="Proteomes" id="UP000766595">
    <property type="component" value="Unassembled WGS sequence"/>
</dbReference>
<reference evidence="4 5" key="1">
    <citation type="submission" date="2021-06" db="EMBL/GenBank/DDBJ databases">
        <authorList>
            <person name="Grouzdev D.S."/>
            <person name="Koziaeva V."/>
        </authorList>
    </citation>
    <scope>NUCLEOTIDE SEQUENCE [LARGE SCALE GENOMIC DNA]</scope>
    <source>
        <strain evidence="4 5">22</strain>
    </source>
</reference>
<dbReference type="InterPro" id="IPR008978">
    <property type="entry name" value="HSP20-like_chaperone"/>
</dbReference>
<dbReference type="CDD" id="cd06464">
    <property type="entry name" value="ACD_sHsps-like"/>
    <property type="match status" value="1"/>
</dbReference>
<evidence type="ECO:0000256" key="2">
    <source>
        <dbReference type="RuleBase" id="RU003616"/>
    </source>
</evidence>
<protein>
    <submittedName>
        <fullName evidence="4">Hsp20/alpha crystallin family protein</fullName>
    </submittedName>
</protein>
<comment type="similarity">
    <text evidence="1 2">Belongs to the small heat shock protein (HSP20) family.</text>
</comment>
<dbReference type="InterPro" id="IPR002068">
    <property type="entry name" value="A-crystallin/Hsp20_dom"/>
</dbReference>
<feature type="domain" description="SHSP" evidence="3">
    <location>
        <begin position="43"/>
        <end position="157"/>
    </location>
</feature>
<dbReference type="PROSITE" id="PS01031">
    <property type="entry name" value="SHSP"/>
    <property type="match status" value="1"/>
</dbReference>
<gene>
    <name evidence="4" type="ORF">KL771_07890</name>
</gene>
<evidence type="ECO:0000313" key="5">
    <source>
        <dbReference type="Proteomes" id="UP000766595"/>
    </source>
</evidence>
<keyword evidence="5" id="KW-1185">Reference proteome</keyword>
<dbReference type="Pfam" id="PF00011">
    <property type="entry name" value="HSP20"/>
    <property type="match status" value="1"/>
</dbReference>
<dbReference type="PANTHER" id="PTHR11527">
    <property type="entry name" value="HEAT-SHOCK PROTEIN 20 FAMILY MEMBER"/>
    <property type="match status" value="1"/>
</dbReference>
<proteinExistence type="inferred from homology"/>
<dbReference type="EMBL" id="JAHHZF010000003">
    <property type="protein sequence ID" value="MBT9289368.1"/>
    <property type="molecule type" value="Genomic_DNA"/>
</dbReference>